<name>A0A4S1DZN3_9FLAO</name>
<reference evidence="2 3" key="1">
    <citation type="submission" date="2019-04" db="EMBL/GenBank/DDBJ databases">
        <authorList>
            <person name="Liu A."/>
        </authorList>
    </citation>
    <scope>NUCLEOTIDE SEQUENCE [LARGE SCALE GENOMIC DNA]</scope>
    <source>
        <strain evidence="2 3">RZ03</strain>
    </source>
</reference>
<evidence type="ECO:0000256" key="1">
    <source>
        <dbReference type="SAM" id="Phobius"/>
    </source>
</evidence>
<comment type="caution">
    <text evidence="2">The sequence shown here is derived from an EMBL/GenBank/DDBJ whole genome shotgun (WGS) entry which is preliminary data.</text>
</comment>
<organism evidence="2 3">
    <name type="scientific">Flavivirga rizhaonensis</name>
    <dbReference type="NCBI Taxonomy" id="2559571"/>
    <lineage>
        <taxon>Bacteria</taxon>
        <taxon>Pseudomonadati</taxon>
        <taxon>Bacteroidota</taxon>
        <taxon>Flavobacteriia</taxon>
        <taxon>Flavobacteriales</taxon>
        <taxon>Flavobacteriaceae</taxon>
        <taxon>Flavivirga</taxon>
    </lineage>
</organism>
<protein>
    <submittedName>
        <fullName evidence="2">Uncharacterized protein</fullName>
    </submittedName>
</protein>
<keyword evidence="1" id="KW-0472">Membrane</keyword>
<gene>
    <name evidence="2" type="ORF">EM932_06280</name>
</gene>
<dbReference type="AlphaFoldDB" id="A0A4S1DZN3"/>
<evidence type="ECO:0000313" key="2">
    <source>
        <dbReference type="EMBL" id="TGV03629.1"/>
    </source>
</evidence>
<dbReference type="Proteomes" id="UP000307602">
    <property type="component" value="Unassembled WGS sequence"/>
</dbReference>
<sequence>MINTYALTDYDVYNEGAFDDYRRSFRRNTVRRRVPPRRFTTKKSGRYRATGIPKRIGYPRVARKVVKRKRVVYKPPIGQFKGSRKIPTNVLRSKSLLKQKQYPRIVRSIPKKKHPTYRPILKRSKTSPKIPVNVLRPMPKTVSRPQNRKVLVRQKPQVKRFTKPIIPNVDHITTKNSAIKKMDLSKNNLNTDVQKKPKTRQTEMSRHAKLWRATKIYGGVVLGIGALYGIYKLVKNKRGNGHISTNTGTGL</sequence>
<keyword evidence="1" id="KW-0812">Transmembrane</keyword>
<accession>A0A4S1DZN3</accession>
<dbReference type="EMBL" id="SRSO01000006">
    <property type="protein sequence ID" value="TGV03629.1"/>
    <property type="molecule type" value="Genomic_DNA"/>
</dbReference>
<proteinExistence type="predicted"/>
<feature type="transmembrane region" description="Helical" evidence="1">
    <location>
        <begin position="216"/>
        <end position="234"/>
    </location>
</feature>
<evidence type="ECO:0000313" key="3">
    <source>
        <dbReference type="Proteomes" id="UP000307602"/>
    </source>
</evidence>
<dbReference type="RefSeq" id="WP_135876323.1">
    <property type="nucleotide sequence ID" value="NZ_SRSO01000006.1"/>
</dbReference>
<keyword evidence="1" id="KW-1133">Transmembrane helix</keyword>
<keyword evidence="3" id="KW-1185">Reference proteome</keyword>